<evidence type="ECO:0000256" key="1">
    <source>
        <dbReference type="SAM" id="MobiDB-lite"/>
    </source>
</evidence>
<feature type="region of interest" description="Disordered" evidence="1">
    <location>
        <begin position="81"/>
        <end position="101"/>
    </location>
</feature>
<evidence type="ECO:0000313" key="2">
    <source>
        <dbReference type="EMBL" id="KRH11560.1"/>
    </source>
</evidence>
<dbReference type="AlphaFoldDB" id="A0A0R0G871"/>
<keyword evidence="4" id="KW-1185">Reference proteome</keyword>
<dbReference type="Proteomes" id="UP000008827">
    <property type="component" value="Chromosome 15"/>
</dbReference>
<name>A0A0R0G871_SOYBN</name>
<organism evidence="2">
    <name type="scientific">Glycine max</name>
    <name type="common">Soybean</name>
    <name type="synonym">Glycine hispida</name>
    <dbReference type="NCBI Taxonomy" id="3847"/>
    <lineage>
        <taxon>Eukaryota</taxon>
        <taxon>Viridiplantae</taxon>
        <taxon>Streptophyta</taxon>
        <taxon>Embryophyta</taxon>
        <taxon>Tracheophyta</taxon>
        <taxon>Spermatophyta</taxon>
        <taxon>Magnoliopsida</taxon>
        <taxon>eudicotyledons</taxon>
        <taxon>Gunneridae</taxon>
        <taxon>Pentapetalae</taxon>
        <taxon>rosids</taxon>
        <taxon>fabids</taxon>
        <taxon>Fabales</taxon>
        <taxon>Fabaceae</taxon>
        <taxon>Papilionoideae</taxon>
        <taxon>50 kb inversion clade</taxon>
        <taxon>NPAAA clade</taxon>
        <taxon>indigoferoid/millettioid clade</taxon>
        <taxon>Phaseoleae</taxon>
        <taxon>Glycine</taxon>
        <taxon>Glycine subgen. Soja</taxon>
    </lineage>
</organism>
<dbReference type="InParanoid" id="A0A0R0G871"/>
<reference evidence="2" key="3">
    <citation type="submission" date="2018-07" db="EMBL/GenBank/DDBJ databases">
        <title>WGS assembly of Glycine max.</title>
        <authorList>
            <person name="Schmutz J."/>
            <person name="Cannon S."/>
            <person name="Schlueter J."/>
            <person name="Ma J."/>
            <person name="Mitros T."/>
            <person name="Nelson W."/>
            <person name="Hyten D."/>
            <person name="Song Q."/>
            <person name="Thelen J."/>
            <person name="Cheng J."/>
            <person name="Xu D."/>
            <person name="Hellsten U."/>
            <person name="May G."/>
            <person name="Yu Y."/>
            <person name="Sakurai T."/>
            <person name="Umezawa T."/>
            <person name="Bhattacharyya M."/>
            <person name="Sandhu D."/>
            <person name="Valliyodan B."/>
            <person name="Lindquist E."/>
            <person name="Peto M."/>
            <person name="Grant D."/>
            <person name="Shu S."/>
            <person name="Goodstein D."/>
            <person name="Barry K."/>
            <person name="Futrell-Griggs M."/>
            <person name="Abernathy B."/>
            <person name="Du J."/>
            <person name="Tian Z."/>
            <person name="Zhu L."/>
            <person name="Gill N."/>
            <person name="Joshi T."/>
            <person name="Libault M."/>
            <person name="Sethuraman A."/>
            <person name="Zhang X."/>
            <person name="Shinozaki K."/>
            <person name="Nguyen H."/>
            <person name="Wing R."/>
            <person name="Cregan P."/>
            <person name="Specht J."/>
            <person name="Grimwood J."/>
            <person name="Rokhsar D."/>
            <person name="Stacey G."/>
            <person name="Shoemaker R."/>
            <person name="Jackson S."/>
        </authorList>
    </citation>
    <scope>NUCLEOTIDE SEQUENCE</scope>
    <source>
        <tissue evidence="2">Callus</tissue>
    </source>
</reference>
<reference evidence="3" key="2">
    <citation type="submission" date="2018-02" db="UniProtKB">
        <authorList>
            <consortium name="EnsemblPlants"/>
        </authorList>
    </citation>
    <scope>IDENTIFICATION</scope>
    <source>
        <strain evidence="3">Williams 82</strain>
    </source>
</reference>
<reference evidence="2 3" key="1">
    <citation type="journal article" date="2010" name="Nature">
        <title>Genome sequence of the palaeopolyploid soybean.</title>
        <authorList>
            <person name="Schmutz J."/>
            <person name="Cannon S.B."/>
            <person name="Schlueter J."/>
            <person name="Ma J."/>
            <person name="Mitros T."/>
            <person name="Nelson W."/>
            <person name="Hyten D.L."/>
            <person name="Song Q."/>
            <person name="Thelen J.J."/>
            <person name="Cheng J."/>
            <person name="Xu D."/>
            <person name="Hellsten U."/>
            <person name="May G.D."/>
            <person name="Yu Y."/>
            <person name="Sakurai T."/>
            <person name="Umezawa T."/>
            <person name="Bhattacharyya M.K."/>
            <person name="Sandhu D."/>
            <person name="Valliyodan B."/>
            <person name="Lindquist E."/>
            <person name="Peto M."/>
            <person name="Grant D."/>
            <person name="Shu S."/>
            <person name="Goodstein D."/>
            <person name="Barry K."/>
            <person name="Futrell-Griggs M."/>
            <person name="Abernathy B."/>
            <person name="Du J."/>
            <person name="Tian Z."/>
            <person name="Zhu L."/>
            <person name="Gill N."/>
            <person name="Joshi T."/>
            <person name="Libault M."/>
            <person name="Sethuraman A."/>
            <person name="Zhang X.-C."/>
            <person name="Shinozaki K."/>
            <person name="Nguyen H.T."/>
            <person name="Wing R.A."/>
            <person name="Cregan P."/>
            <person name="Specht J."/>
            <person name="Grimwood J."/>
            <person name="Rokhsar D."/>
            <person name="Stacey G."/>
            <person name="Shoemaker R.C."/>
            <person name="Jackson S.A."/>
        </authorList>
    </citation>
    <scope>NUCLEOTIDE SEQUENCE</scope>
    <source>
        <strain evidence="3">cv. Williams 82</strain>
        <tissue evidence="2">Callus</tissue>
    </source>
</reference>
<gene>
    <name evidence="2" type="ORF">GLYMA_15G117300</name>
</gene>
<accession>A0A0R0G871</accession>
<proteinExistence type="predicted"/>
<sequence>MEERPSEIKIKKTIDGIKEIKQMLQLLIKKKDSDSVKVLKGSANERIGTHCGAELGVKDKDSKTIDAGVVEEIRVEETENLQQKMQEQEGDFSIIIKEPHS</sequence>
<dbReference type="Gramene" id="KRH11560">
    <property type="protein sequence ID" value="KRH11560"/>
    <property type="gene ID" value="GLYMA_15G117300"/>
</dbReference>
<dbReference type="EMBL" id="CM000848">
    <property type="protein sequence ID" value="KRH11560.1"/>
    <property type="molecule type" value="Genomic_DNA"/>
</dbReference>
<dbReference type="EnsemblPlants" id="KRH11560">
    <property type="protein sequence ID" value="KRH11560"/>
    <property type="gene ID" value="GLYMA_15G117300"/>
</dbReference>
<protein>
    <submittedName>
        <fullName evidence="2 3">Uncharacterized protein</fullName>
    </submittedName>
</protein>
<evidence type="ECO:0000313" key="3">
    <source>
        <dbReference type="EnsemblPlants" id="KRH11560"/>
    </source>
</evidence>
<evidence type="ECO:0000313" key="4">
    <source>
        <dbReference type="Proteomes" id="UP000008827"/>
    </source>
</evidence>